<feature type="chain" id="PRO_5011492586" evidence="2">
    <location>
        <begin position="27"/>
        <end position="88"/>
    </location>
</feature>
<feature type="compositionally biased region" description="Basic and acidic residues" evidence="1">
    <location>
        <begin position="70"/>
        <end position="80"/>
    </location>
</feature>
<feature type="compositionally biased region" description="Acidic residues" evidence="1">
    <location>
        <begin position="49"/>
        <end position="69"/>
    </location>
</feature>
<keyword evidence="2" id="KW-0732">Signal</keyword>
<evidence type="ECO:0000256" key="2">
    <source>
        <dbReference type="SAM" id="SignalP"/>
    </source>
</evidence>
<dbReference type="EMBL" id="FOMR01000009">
    <property type="protein sequence ID" value="SFE18900.1"/>
    <property type="molecule type" value="Genomic_DNA"/>
</dbReference>
<sequence length="88" mass="9839">MTTKILSKLGAPILALSLVTACGGTAEEQTPVENETPINQEEYNGIDIEPTENEMNDDFGKELDEDMHMEDDIPENHLEKDEETESED</sequence>
<evidence type="ECO:0000313" key="3">
    <source>
        <dbReference type="EMBL" id="SFE18900.1"/>
    </source>
</evidence>
<dbReference type="PROSITE" id="PS51257">
    <property type="entry name" value="PROKAR_LIPOPROTEIN"/>
    <property type="match status" value="1"/>
</dbReference>
<protein>
    <submittedName>
        <fullName evidence="3">Uncharacterized protein</fullName>
    </submittedName>
</protein>
<organism evidence="3 4">
    <name type="scientific">Lentibacillus persicus</name>
    <dbReference type="NCBI Taxonomy" id="640948"/>
    <lineage>
        <taxon>Bacteria</taxon>
        <taxon>Bacillati</taxon>
        <taxon>Bacillota</taxon>
        <taxon>Bacilli</taxon>
        <taxon>Bacillales</taxon>
        <taxon>Bacillaceae</taxon>
        <taxon>Lentibacillus</taxon>
    </lineage>
</organism>
<proteinExistence type="predicted"/>
<dbReference type="AlphaFoldDB" id="A0A1I1YLM5"/>
<dbReference type="OrthoDB" id="2707065at2"/>
<dbReference type="Proteomes" id="UP000199474">
    <property type="component" value="Unassembled WGS sequence"/>
</dbReference>
<reference evidence="4" key="1">
    <citation type="submission" date="2016-10" db="EMBL/GenBank/DDBJ databases">
        <authorList>
            <person name="Varghese N."/>
            <person name="Submissions S."/>
        </authorList>
    </citation>
    <scope>NUCLEOTIDE SEQUENCE [LARGE SCALE GENOMIC DNA]</scope>
    <source>
        <strain evidence="4">DSM 22530</strain>
    </source>
</reference>
<feature type="region of interest" description="Disordered" evidence="1">
    <location>
        <begin position="49"/>
        <end position="88"/>
    </location>
</feature>
<evidence type="ECO:0000313" key="4">
    <source>
        <dbReference type="Proteomes" id="UP000199474"/>
    </source>
</evidence>
<accession>A0A1I1YLM5</accession>
<evidence type="ECO:0000256" key="1">
    <source>
        <dbReference type="SAM" id="MobiDB-lite"/>
    </source>
</evidence>
<dbReference type="RefSeq" id="WP_090086264.1">
    <property type="nucleotide sequence ID" value="NZ_FOMR01000009.1"/>
</dbReference>
<name>A0A1I1YLM5_9BACI</name>
<gene>
    <name evidence="3" type="ORF">SAMN05216238_109179</name>
</gene>
<keyword evidence="4" id="KW-1185">Reference proteome</keyword>
<feature type="signal peptide" evidence="2">
    <location>
        <begin position="1"/>
        <end position="26"/>
    </location>
</feature>